<sequence length="66" mass="7919">MLNPIGFRETELHWSPTAKIPSKIRKIHLSNPTRFYMGSHRIRHNQFRGVLDLQAFPHYYQLNDQD</sequence>
<evidence type="ECO:0000313" key="1">
    <source>
        <dbReference type="EMBL" id="CAF1528647.1"/>
    </source>
</evidence>
<organism evidence="1 2">
    <name type="scientific">Adineta ricciae</name>
    <name type="common">Rotifer</name>
    <dbReference type="NCBI Taxonomy" id="249248"/>
    <lineage>
        <taxon>Eukaryota</taxon>
        <taxon>Metazoa</taxon>
        <taxon>Spiralia</taxon>
        <taxon>Gnathifera</taxon>
        <taxon>Rotifera</taxon>
        <taxon>Eurotatoria</taxon>
        <taxon>Bdelloidea</taxon>
        <taxon>Adinetida</taxon>
        <taxon>Adinetidae</taxon>
        <taxon>Adineta</taxon>
    </lineage>
</organism>
<gene>
    <name evidence="1" type="ORF">XAT740_LOCUS41297</name>
</gene>
<accession>A0A815VGG2</accession>
<protein>
    <submittedName>
        <fullName evidence="1">Uncharacterized protein</fullName>
    </submittedName>
</protein>
<dbReference type="Proteomes" id="UP000663828">
    <property type="component" value="Unassembled WGS sequence"/>
</dbReference>
<evidence type="ECO:0000313" key="2">
    <source>
        <dbReference type="Proteomes" id="UP000663828"/>
    </source>
</evidence>
<keyword evidence="2" id="KW-1185">Reference proteome</keyword>
<dbReference type="AlphaFoldDB" id="A0A815VGG2"/>
<dbReference type="EMBL" id="CAJNOR010004809">
    <property type="protein sequence ID" value="CAF1528647.1"/>
    <property type="molecule type" value="Genomic_DNA"/>
</dbReference>
<reference evidence="1" key="1">
    <citation type="submission" date="2021-02" db="EMBL/GenBank/DDBJ databases">
        <authorList>
            <person name="Nowell W R."/>
        </authorList>
    </citation>
    <scope>NUCLEOTIDE SEQUENCE</scope>
</reference>
<proteinExistence type="predicted"/>
<comment type="caution">
    <text evidence="1">The sequence shown here is derived from an EMBL/GenBank/DDBJ whole genome shotgun (WGS) entry which is preliminary data.</text>
</comment>
<name>A0A815VGG2_ADIRI</name>